<name>A0AAE3JK20_9SPIR</name>
<evidence type="ECO:0000313" key="8">
    <source>
        <dbReference type="Proteomes" id="UP001198163"/>
    </source>
</evidence>
<feature type="transmembrane region" description="Helical" evidence="6">
    <location>
        <begin position="163"/>
        <end position="190"/>
    </location>
</feature>
<feature type="transmembrane region" description="Helical" evidence="6">
    <location>
        <begin position="30"/>
        <end position="51"/>
    </location>
</feature>
<feature type="transmembrane region" description="Helical" evidence="6">
    <location>
        <begin position="133"/>
        <end position="151"/>
    </location>
</feature>
<dbReference type="RefSeq" id="WP_230758569.1">
    <property type="nucleotide sequence ID" value="NZ_JAINWA010000003.1"/>
</dbReference>
<keyword evidence="8" id="KW-1185">Reference proteome</keyword>
<dbReference type="Pfam" id="PF07947">
    <property type="entry name" value="YhhN"/>
    <property type="match status" value="1"/>
</dbReference>
<comment type="similarity">
    <text evidence="2">Belongs to the TMEM86 family.</text>
</comment>
<evidence type="ECO:0000256" key="4">
    <source>
        <dbReference type="ARBA" id="ARBA00022989"/>
    </source>
</evidence>
<dbReference type="AlphaFoldDB" id="A0AAE3JK20"/>
<dbReference type="InterPro" id="IPR012506">
    <property type="entry name" value="TMEM86B-like"/>
</dbReference>
<dbReference type="GO" id="GO:0016787">
    <property type="term" value="F:hydrolase activity"/>
    <property type="evidence" value="ECO:0007669"/>
    <property type="project" value="TreeGrafter"/>
</dbReference>
<evidence type="ECO:0000256" key="2">
    <source>
        <dbReference type="ARBA" id="ARBA00007375"/>
    </source>
</evidence>
<comment type="caution">
    <text evidence="7">The sequence shown here is derived from an EMBL/GenBank/DDBJ whole genome shotgun (WGS) entry which is preliminary data.</text>
</comment>
<feature type="transmembrane region" description="Helical" evidence="6">
    <location>
        <begin position="196"/>
        <end position="217"/>
    </location>
</feature>
<dbReference type="EMBL" id="JAINWA010000003">
    <property type="protein sequence ID" value="MCD1656128.1"/>
    <property type="molecule type" value="Genomic_DNA"/>
</dbReference>
<feature type="transmembrane region" description="Helical" evidence="6">
    <location>
        <begin position="80"/>
        <end position="102"/>
    </location>
</feature>
<feature type="transmembrane region" description="Helical" evidence="6">
    <location>
        <begin position="109"/>
        <end position="127"/>
    </location>
</feature>
<dbReference type="PANTHER" id="PTHR31885">
    <property type="entry name" value="GH04784P"/>
    <property type="match status" value="1"/>
</dbReference>
<sequence length="233" mass="26004">MNKKTASIAFFVAGLAAAVLFIVLRHSVPLPQAVLLKAIPTLLMAAWILVVRLDKSNAWIFAGLLFSMIGDIFMELPGETAFMVGIGANTLGIVCYTLYFYFSDRSPDLVRFIPVAIVMGVFYIILYDYLGDLKLAVFVYCFIHALFLWRSSARFGEEHISPASQYVCFIGCVSVTISDFLLSLTIFGIIPNVNKFQIVDMILWWSGLFMLTVTAEIRRRNMLASKDSAAPVE</sequence>
<organism evidence="7 8">
    <name type="scientific">Teretinema zuelzerae</name>
    <dbReference type="NCBI Taxonomy" id="156"/>
    <lineage>
        <taxon>Bacteria</taxon>
        <taxon>Pseudomonadati</taxon>
        <taxon>Spirochaetota</taxon>
        <taxon>Spirochaetia</taxon>
        <taxon>Spirochaetales</taxon>
        <taxon>Treponemataceae</taxon>
        <taxon>Teretinema</taxon>
    </lineage>
</organism>
<evidence type="ECO:0000256" key="5">
    <source>
        <dbReference type="ARBA" id="ARBA00023136"/>
    </source>
</evidence>
<evidence type="ECO:0000256" key="1">
    <source>
        <dbReference type="ARBA" id="ARBA00004141"/>
    </source>
</evidence>
<accession>A0AAE3JK20</accession>
<evidence type="ECO:0000313" key="7">
    <source>
        <dbReference type="EMBL" id="MCD1656128.1"/>
    </source>
</evidence>
<feature type="transmembrane region" description="Helical" evidence="6">
    <location>
        <begin position="58"/>
        <end position="74"/>
    </location>
</feature>
<evidence type="ECO:0000256" key="3">
    <source>
        <dbReference type="ARBA" id="ARBA00022692"/>
    </source>
</evidence>
<keyword evidence="4 6" id="KW-1133">Transmembrane helix</keyword>
<proteinExistence type="inferred from homology"/>
<reference evidence="7" key="1">
    <citation type="submission" date="2021-08" db="EMBL/GenBank/DDBJ databases">
        <title>Comparative analyses of Brucepasteria parasyntrophica and Teretinema zuelzerae.</title>
        <authorList>
            <person name="Song Y."/>
            <person name="Brune A."/>
        </authorList>
    </citation>
    <scope>NUCLEOTIDE SEQUENCE</scope>
    <source>
        <strain evidence="7">DSM 1903</strain>
    </source>
</reference>
<dbReference type="Proteomes" id="UP001198163">
    <property type="component" value="Unassembled WGS sequence"/>
</dbReference>
<evidence type="ECO:0000256" key="6">
    <source>
        <dbReference type="SAM" id="Phobius"/>
    </source>
</evidence>
<feature type="transmembrane region" description="Helical" evidence="6">
    <location>
        <begin position="7"/>
        <end position="24"/>
    </location>
</feature>
<comment type="subcellular location">
    <subcellularLocation>
        <location evidence="1">Membrane</location>
        <topology evidence="1">Multi-pass membrane protein</topology>
    </subcellularLocation>
</comment>
<gene>
    <name evidence="7" type="ORF">K7J14_15615</name>
</gene>
<keyword evidence="3 6" id="KW-0812">Transmembrane</keyword>
<dbReference type="GO" id="GO:0016020">
    <property type="term" value="C:membrane"/>
    <property type="evidence" value="ECO:0007669"/>
    <property type="project" value="UniProtKB-SubCell"/>
</dbReference>
<keyword evidence="5 6" id="KW-0472">Membrane</keyword>
<dbReference type="PANTHER" id="PTHR31885:SF6">
    <property type="entry name" value="GH04784P"/>
    <property type="match status" value="1"/>
</dbReference>
<protein>
    <submittedName>
        <fullName evidence="7">Lysoplasmalogenase</fullName>
    </submittedName>
</protein>